<feature type="compositionally biased region" description="Pro residues" evidence="1">
    <location>
        <begin position="417"/>
        <end position="426"/>
    </location>
</feature>
<keyword evidence="2" id="KW-0812">Transmembrane</keyword>
<gene>
    <name evidence="3" type="ORF">PCOR1329_LOCUS35963</name>
</gene>
<feature type="compositionally biased region" description="Basic and acidic residues" evidence="1">
    <location>
        <begin position="390"/>
        <end position="399"/>
    </location>
</feature>
<name>A0ABN9T7D4_9DINO</name>
<feature type="region of interest" description="Disordered" evidence="1">
    <location>
        <begin position="387"/>
        <end position="433"/>
    </location>
</feature>
<dbReference type="EMBL" id="CAUYUJ010014388">
    <property type="protein sequence ID" value="CAK0840539.1"/>
    <property type="molecule type" value="Genomic_DNA"/>
</dbReference>
<feature type="transmembrane region" description="Helical" evidence="2">
    <location>
        <begin position="21"/>
        <end position="39"/>
    </location>
</feature>
<sequence length="433" mass="44716">MSTGAPEESSRWCSWACRLRAFATLSVLSAAMLAMARYADTWRNVLLWALLGLTSGAAAVACLTSVKCPRRETPATESAEVVRLREELALLRATMAAGGAAPVAADEADLADGGGVAGDADQPPPFGIPGAAAAGAAPSPGAGAAAPTYAPAGASALGDLAGWAGAAGVKTALMTFGGTSSVDPYWAFKFWSHVAKMELQGEVSEPVVRLLRGHGYVGNGTVTARGLDALDQAAPPALGGTAGDPLALGSLTSAAGGSQETRWGASLPPDLQRAGAEIYRSMRAEGCTSVRDWLSSRYSGSRSSPVWTDLWTMATTVDFAVKDCGTEEALMRFLGTNDLMEISLRRLAAYMYESRSGDRTGALHMLGVSPPGSQTDVAPSWLVQAATAHSKAEHQRSERVAAQAKRQGKGDKDKPPKAPPKGPPPAGRGRPAE</sequence>
<dbReference type="Proteomes" id="UP001189429">
    <property type="component" value="Unassembled WGS sequence"/>
</dbReference>
<evidence type="ECO:0000256" key="1">
    <source>
        <dbReference type="SAM" id="MobiDB-lite"/>
    </source>
</evidence>
<organism evidence="3 4">
    <name type="scientific">Prorocentrum cordatum</name>
    <dbReference type="NCBI Taxonomy" id="2364126"/>
    <lineage>
        <taxon>Eukaryota</taxon>
        <taxon>Sar</taxon>
        <taxon>Alveolata</taxon>
        <taxon>Dinophyceae</taxon>
        <taxon>Prorocentrales</taxon>
        <taxon>Prorocentraceae</taxon>
        <taxon>Prorocentrum</taxon>
    </lineage>
</organism>
<reference evidence="3" key="1">
    <citation type="submission" date="2023-10" db="EMBL/GenBank/DDBJ databases">
        <authorList>
            <person name="Chen Y."/>
            <person name="Shah S."/>
            <person name="Dougan E. K."/>
            <person name="Thang M."/>
            <person name="Chan C."/>
        </authorList>
    </citation>
    <scope>NUCLEOTIDE SEQUENCE [LARGE SCALE GENOMIC DNA]</scope>
</reference>
<keyword evidence="2" id="KW-0472">Membrane</keyword>
<comment type="caution">
    <text evidence="3">The sequence shown here is derived from an EMBL/GenBank/DDBJ whole genome shotgun (WGS) entry which is preliminary data.</text>
</comment>
<proteinExistence type="predicted"/>
<feature type="transmembrane region" description="Helical" evidence="2">
    <location>
        <begin position="45"/>
        <end position="66"/>
    </location>
</feature>
<protein>
    <submittedName>
        <fullName evidence="3">Uncharacterized protein</fullName>
    </submittedName>
</protein>
<evidence type="ECO:0000313" key="4">
    <source>
        <dbReference type="Proteomes" id="UP001189429"/>
    </source>
</evidence>
<keyword evidence="4" id="KW-1185">Reference proteome</keyword>
<evidence type="ECO:0000313" key="3">
    <source>
        <dbReference type="EMBL" id="CAK0840539.1"/>
    </source>
</evidence>
<accession>A0ABN9T7D4</accession>
<evidence type="ECO:0000256" key="2">
    <source>
        <dbReference type="SAM" id="Phobius"/>
    </source>
</evidence>
<keyword evidence="2" id="KW-1133">Transmembrane helix</keyword>